<evidence type="ECO:0000256" key="2">
    <source>
        <dbReference type="ARBA" id="ARBA00006099"/>
    </source>
</evidence>
<comment type="subcellular location">
    <subcellularLocation>
        <location evidence="1">Periplasm</location>
    </subcellularLocation>
</comment>
<dbReference type="PANTHER" id="PTHR30368">
    <property type="entry name" value="SULFATE-BINDING PROTEIN"/>
    <property type="match status" value="1"/>
</dbReference>
<accession>W1N914</accession>
<evidence type="ECO:0000313" key="8">
    <source>
        <dbReference type="Proteomes" id="UP000019113"/>
    </source>
</evidence>
<evidence type="ECO:0000256" key="4">
    <source>
        <dbReference type="ARBA" id="ARBA00022729"/>
    </source>
</evidence>
<keyword evidence="4 6" id="KW-0732">Signal</keyword>
<reference evidence="7 8" key="1">
    <citation type="submission" date="2013-08" db="EMBL/GenBank/DDBJ databases">
        <title>draft genome of Halomonas huanghegensis, strain BJGMM-B45T.</title>
        <authorList>
            <person name="Miao C."/>
            <person name="Wan Y."/>
            <person name="Jin W."/>
        </authorList>
    </citation>
    <scope>NUCLEOTIDE SEQUENCE [LARGE SCALE GENOMIC DNA]</scope>
    <source>
        <strain evidence="7 8">BJGMM-B45</strain>
    </source>
</reference>
<dbReference type="RefSeq" id="WP_021818786.1">
    <property type="nucleotide sequence ID" value="NZ_AVBC01000025.1"/>
</dbReference>
<keyword evidence="8" id="KW-1185">Reference proteome</keyword>
<dbReference type="InterPro" id="IPR005669">
    <property type="entry name" value="Thiosulph/SO4-bd"/>
</dbReference>
<protein>
    <recommendedName>
        <fullName evidence="9">Accessory colonization factor</fullName>
    </recommendedName>
</protein>
<sequence length="264" mass="28931">MKFICIASILLAGFASTAAAHEGHDHGDHYDPRDGVIKLYGAGGPHSAIQKVADVWQQQTGTRVELTYGPETTWTQAARQDADIIWGTAEQSMTAFLQTYTMFNSDQVEPIYIRPAVIAVQKGNPRGIEGFDDLLADDISIVVTEGAGVSNTSGTGVWEDIAGRLGNLEDVIEFRRNIVAFRHGSGASFKAFQELDADAWITWPDWPARNPDSLEAVALEAERAIWRDLNVVVSPEADPEARAFLDFLISEEAQPLMASEGWVR</sequence>
<name>W1N914_9GAMM</name>
<dbReference type="OrthoDB" id="9802127at2"/>
<proteinExistence type="inferred from homology"/>
<feature type="signal peptide" evidence="6">
    <location>
        <begin position="1"/>
        <end position="20"/>
    </location>
</feature>
<evidence type="ECO:0000313" key="7">
    <source>
        <dbReference type="EMBL" id="ERL51400.1"/>
    </source>
</evidence>
<dbReference type="GO" id="GO:0140104">
    <property type="term" value="F:molecular carrier activity"/>
    <property type="evidence" value="ECO:0007669"/>
    <property type="project" value="InterPro"/>
</dbReference>
<dbReference type="KEGG" id="hhu:AR456_13795"/>
<dbReference type="eggNOG" id="COG4588">
    <property type="taxonomic scope" value="Bacteria"/>
</dbReference>
<organism evidence="7 8">
    <name type="scientific">Halomonas huangheensis</name>
    <dbReference type="NCBI Taxonomy" id="1178482"/>
    <lineage>
        <taxon>Bacteria</taxon>
        <taxon>Pseudomonadati</taxon>
        <taxon>Pseudomonadota</taxon>
        <taxon>Gammaproteobacteria</taxon>
        <taxon>Oceanospirillales</taxon>
        <taxon>Halomonadaceae</taxon>
        <taxon>Halomonas</taxon>
    </lineage>
</organism>
<dbReference type="SUPFAM" id="SSF53850">
    <property type="entry name" value="Periplasmic binding protein-like II"/>
    <property type="match status" value="1"/>
</dbReference>
<dbReference type="PANTHER" id="PTHR30368:SF2">
    <property type="entry name" value="SULFATE-BINDING PROTEIN"/>
    <property type="match status" value="1"/>
</dbReference>
<evidence type="ECO:0000256" key="5">
    <source>
        <dbReference type="ARBA" id="ARBA00022764"/>
    </source>
</evidence>
<evidence type="ECO:0008006" key="9">
    <source>
        <dbReference type="Google" id="ProtNLM"/>
    </source>
</evidence>
<comment type="similarity">
    <text evidence="2">Belongs to the prokaryotic sulfate-binding protein family.</text>
</comment>
<evidence type="ECO:0000256" key="1">
    <source>
        <dbReference type="ARBA" id="ARBA00004418"/>
    </source>
</evidence>
<dbReference type="Pfam" id="PF13531">
    <property type="entry name" value="SBP_bac_11"/>
    <property type="match status" value="1"/>
</dbReference>
<evidence type="ECO:0000256" key="6">
    <source>
        <dbReference type="SAM" id="SignalP"/>
    </source>
</evidence>
<comment type="caution">
    <text evidence="7">The sequence shown here is derived from an EMBL/GenBank/DDBJ whole genome shotgun (WGS) entry which is preliminary data.</text>
</comment>
<evidence type="ECO:0000256" key="3">
    <source>
        <dbReference type="ARBA" id="ARBA00022448"/>
    </source>
</evidence>
<keyword evidence="3" id="KW-0813">Transport</keyword>
<dbReference type="GO" id="GO:0042597">
    <property type="term" value="C:periplasmic space"/>
    <property type="evidence" value="ECO:0007669"/>
    <property type="project" value="UniProtKB-SubCell"/>
</dbReference>
<dbReference type="CDD" id="cd13519">
    <property type="entry name" value="PBP2_PEB3_AcfC"/>
    <property type="match status" value="1"/>
</dbReference>
<dbReference type="STRING" id="1178482.AR456_13795"/>
<keyword evidence="5" id="KW-0574">Periplasm</keyword>
<dbReference type="GO" id="GO:1902358">
    <property type="term" value="P:sulfate transmembrane transport"/>
    <property type="evidence" value="ECO:0007669"/>
    <property type="project" value="InterPro"/>
</dbReference>
<dbReference type="AlphaFoldDB" id="W1N914"/>
<dbReference type="EMBL" id="AVBC01000025">
    <property type="protein sequence ID" value="ERL51400.1"/>
    <property type="molecule type" value="Genomic_DNA"/>
</dbReference>
<feature type="chain" id="PRO_5009977442" description="Accessory colonization factor" evidence="6">
    <location>
        <begin position="21"/>
        <end position="264"/>
    </location>
</feature>
<dbReference type="PATRIC" id="fig|1178482.3.peg.1830"/>
<dbReference type="Gene3D" id="3.40.190.10">
    <property type="entry name" value="Periplasmic binding protein-like II"/>
    <property type="match status" value="2"/>
</dbReference>
<dbReference type="Proteomes" id="UP000019113">
    <property type="component" value="Unassembled WGS sequence"/>
</dbReference>
<gene>
    <name evidence="7" type="ORF">BJB45_13355</name>
</gene>